<dbReference type="PANTHER" id="PTHR44376:SF5">
    <property type="entry name" value="TRANSCRIPTIONAL COREPRESSOR LEUNIG ISOFORM X1"/>
    <property type="match status" value="1"/>
</dbReference>
<feature type="compositionally biased region" description="Low complexity" evidence="1">
    <location>
        <begin position="182"/>
        <end position="205"/>
    </location>
</feature>
<evidence type="ECO:0000313" key="2">
    <source>
        <dbReference type="EMBL" id="KAG1908059.1"/>
    </source>
</evidence>
<feature type="compositionally biased region" description="Polar residues" evidence="1">
    <location>
        <begin position="129"/>
        <end position="145"/>
    </location>
</feature>
<organism evidence="2 3">
    <name type="scientific">Suillus fuscotomentosus</name>
    <dbReference type="NCBI Taxonomy" id="1912939"/>
    <lineage>
        <taxon>Eukaryota</taxon>
        <taxon>Fungi</taxon>
        <taxon>Dikarya</taxon>
        <taxon>Basidiomycota</taxon>
        <taxon>Agaricomycotina</taxon>
        <taxon>Agaricomycetes</taxon>
        <taxon>Agaricomycetidae</taxon>
        <taxon>Boletales</taxon>
        <taxon>Suillineae</taxon>
        <taxon>Suillaceae</taxon>
        <taxon>Suillus</taxon>
    </lineage>
</organism>
<feature type="compositionally biased region" description="Polar residues" evidence="1">
    <location>
        <begin position="255"/>
        <end position="276"/>
    </location>
</feature>
<proteinExistence type="predicted"/>
<feature type="compositionally biased region" description="Low complexity" evidence="1">
    <location>
        <begin position="469"/>
        <end position="488"/>
    </location>
</feature>
<dbReference type="AlphaFoldDB" id="A0AAD4ENF4"/>
<dbReference type="PROSITE" id="PS50896">
    <property type="entry name" value="LISH"/>
    <property type="match status" value="1"/>
</dbReference>
<keyword evidence="3" id="KW-1185">Reference proteome</keyword>
<feature type="compositionally biased region" description="Low complexity" evidence="1">
    <location>
        <begin position="594"/>
        <end position="611"/>
    </location>
</feature>
<feature type="region of interest" description="Disordered" evidence="1">
    <location>
        <begin position="128"/>
        <end position="318"/>
    </location>
</feature>
<name>A0AAD4ENF4_9AGAM</name>
<dbReference type="PANTHER" id="PTHR44376">
    <property type="entry name" value="TRANSCRIPTIONAL REGULATOR OF FILAMENTOUS GROWTH FLO8"/>
    <property type="match status" value="1"/>
</dbReference>
<reference evidence="2" key="1">
    <citation type="journal article" date="2020" name="New Phytol.">
        <title>Comparative genomics reveals dynamic genome evolution in host specialist ectomycorrhizal fungi.</title>
        <authorList>
            <person name="Lofgren L.A."/>
            <person name="Nguyen N.H."/>
            <person name="Vilgalys R."/>
            <person name="Ruytinx J."/>
            <person name="Liao H.L."/>
            <person name="Branco S."/>
            <person name="Kuo A."/>
            <person name="LaButti K."/>
            <person name="Lipzen A."/>
            <person name="Andreopoulos W."/>
            <person name="Pangilinan J."/>
            <person name="Riley R."/>
            <person name="Hundley H."/>
            <person name="Na H."/>
            <person name="Barry K."/>
            <person name="Grigoriev I.V."/>
            <person name="Stajich J.E."/>
            <person name="Kennedy P.G."/>
        </authorList>
    </citation>
    <scope>NUCLEOTIDE SEQUENCE</scope>
    <source>
        <strain evidence="2">FC203</strain>
    </source>
</reference>
<feature type="region of interest" description="Disordered" evidence="1">
    <location>
        <begin position="594"/>
        <end position="707"/>
    </location>
</feature>
<dbReference type="GO" id="GO:0003714">
    <property type="term" value="F:transcription corepressor activity"/>
    <property type="evidence" value="ECO:0007669"/>
    <property type="project" value="InterPro"/>
</dbReference>
<comment type="caution">
    <text evidence="2">The sequence shown here is derived from an EMBL/GenBank/DDBJ whole genome shotgun (WGS) entry which is preliminary data.</text>
</comment>
<dbReference type="RefSeq" id="XP_041233634.1">
    <property type="nucleotide sequence ID" value="XM_041370988.1"/>
</dbReference>
<dbReference type="Proteomes" id="UP001195769">
    <property type="component" value="Unassembled WGS sequence"/>
</dbReference>
<feature type="compositionally biased region" description="Polar residues" evidence="1">
    <location>
        <begin position="299"/>
        <end position="313"/>
    </location>
</feature>
<dbReference type="EMBL" id="JABBWK010000002">
    <property type="protein sequence ID" value="KAG1908059.1"/>
    <property type="molecule type" value="Genomic_DNA"/>
</dbReference>
<protein>
    <recommendedName>
        <fullName evidence="4">LisH domain-containing protein</fullName>
    </recommendedName>
</protein>
<sequence>MASGPPGSMPAQPSAGEPSPPSSDPSWEGDRMFNIYIYDYCNKRGFRKTARELLVEAEIPPDSAPPINARQGLLFEWWSVFWVLFTAKSNGTGTDDAMVYTHHQMQQQHLRQHNAPQMRQAPPAMNRFMNGTQRPQASMPPNGQMPNGVGPASLPGNPGPIQNGAQGPMAFPMNGPQTNGIPMSSGGPPGQPGSFSQLLPGQQRPGGPPRPNGAAPPFQSPTMSHSPHITGGNPGSGPQHSQSMNQLVGPPGHLTNLNRPMHPSNSSLGSASQTQTPPFPMGRSPSRPGTPGQGGMMQRSPSLVARQTPSNDPNLGMLNQELSRLPTEAVTAVKVAMGFGDKELHSLSFQDKQRIMNEVRQRSVKASQLGPVPSNLQGMAPPGQQRRPVQHPTMQQPPQQQQQQHQQQQHQQQQQHPQRTIKRNSTSPGEEHGTLPNSENSPPDRKRQRRTPPPMEQTSSMGPGPGYPHPQQQGMPGGPQQMPNGNMMRPMQGAPMNNFQPHGVPPNMGNPGMGLPMGAPGNAMSPGMVPGPGHNMMMTNAAMQYRQSMTATTKTLLAAAAPGASEQGFHPVQGQQQFVGSQNNRIGQNLAQAKPMGGMAPPASPAIGGPMKDQKDVKPMINNPSGMPEGSPHNAPAAPGQGGPSSNPTGSAHGTAPPTPNTINSSITQSPAPNGTPSVPPASNPASQPQPNLSDLPPNFMSSDFMQSMSALEDLDPSMFRTDFEQDFREWFDPGGVDHLK</sequence>
<accession>A0AAD4ENF4</accession>
<dbReference type="GeneID" id="64665286"/>
<evidence type="ECO:0000313" key="3">
    <source>
        <dbReference type="Proteomes" id="UP001195769"/>
    </source>
</evidence>
<evidence type="ECO:0008006" key="4">
    <source>
        <dbReference type="Google" id="ProtNLM"/>
    </source>
</evidence>
<dbReference type="InterPro" id="IPR006594">
    <property type="entry name" value="LisH"/>
</dbReference>
<evidence type="ECO:0000256" key="1">
    <source>
        <dbReference type="SAM" id="MobiDB-lite"/>
    </source>
</evidence>
<feature type="compositionally biased region" description="Low complexity" evidence="1">
    <location>
        <begin position="396"/>
        <end position="418"/>
    </location>
</feature>
<feature type="region of interest" description="Disordered" evidence="1">
    <location>
        <begin position="1"/>
        <end position="26"/>
    </location>
</feature>
<feature type="compositionally biased region" description="Polar residues" evidence="1">
    <location>
        <begin position="236"/>
        <end position="246"/>
    </location>
</feature>
<dbReference type="InterPro" id="IPR044716">
    <property type="entry name" value="LEUNIG-like"/>
</dbReference>
<feature type="region of interest" description="Disordered" evidence="1">
    <location>
        <begin position="359"/>
        <end position="501"/>
    </location>
</feature>
<gene>
    <name evidence="2" type="ORF">F5891DRAFT_224990</name>
</gene>
<feature type="compositionally biased region" description="Polar residues" evidence="1">
    <location>
        <begin position="661"/>
        <end position="677"/>
    </location>
</feature>